<evidence type="ECO:0000259" key="1">
    <source>
        <dbReference type="Pfam" id="PF00535"/>
    </source>
</evidence>
<dbReference type="Proteomes" id="UP000007809">
    <property type="component" value="Chromosome"/>
</dbReference>
<evidence type="ECO:0000313" key="2">
    <source>
        <dbReference type="EMBL" id="AEA24091.1"/>
    </source>
</evidence>
<evidence type="ECO:0000313" key="3">
    <source>
        <dbReference type="Proteomes" id="UP000007809"/>
    </source>
</evidence>
<feature type="domain" description="Glycosyltransferase 2-like" evidence="1">
    <location>
        <begin position="8"/>
        <end position="135"/>
    </location>
</feature>
<dbReference type="HOGENOM" id="CLU_025996_16_0_11"/>
<proteinExistence type="predicted"/>
<protein>
    <submittedName>
        <fullName evidence="2">Glycosyl transferase family 2</fullName>
    </submittedName>
</protein>
<dbReference type="InterPro" id="IPR029044">
    <property type="entry name" value="Nucleotide-diphossugar_trans"/>
</dbReference>
<dbReference type="InterPro" id="IPR001173">
    <property type="entry name" value="Glyco_trans_2-like"/>
</dbReference>
<sequence>MRSTPRLSIGLPVYNGEDYLAESLDALLGQTFTDFELIISDNASTDGTEQIGRQYAARDERVRYVRQPRNLGAIPNHNLLVDLARGELFKWASHDDLYARTLLERCIAELDAHPDAVLCHAWQGIIDEHGRVVQEIDYPLATDAVRPSDRFASVLFTVGGDDFYAVMRTDDLRRTPLNGSYHHSDRTIIAELALLGRFLQVPEILFFRRDHPGRAERARPTKRARAANMDPRRADRLRNPTVRLLGEYVWGFVSAIQRAPLSSAERRACYAHLSRWLGSRIVSGGSTERIEDRPRLDAGSPPSIDLDEIVAGRAWRTA</sequence>
<dbReference type="OrthoDB" id="3177103at2"/>
<dbReference type="EMBL" id="CP002593">
    <property type="protein sequence ID" value="AEA24091.1"/>
    <property type="molecule type" value="Genomic_DNA"/>
</dbReference>
<dbReference type="Gene3D" id="3.90.550.10">
    <property type="entry name" value="Spore Coat Polysaccharide Biosynthesis Protein SpsA, Chain A"/>
    <property type="match status" value="1"/>
</dbReference>
<dbReference type="CDD" id="cd00761">
    <property type="entry name" value="Glyco_tranf_GTA_type"/>
    <property type="match status" value="1"/>
</dbReference>
<dbReference type="PANTHER" id="PTHR43685:SF2">
    <property type="entry name" value="GLYCOSYLTRANSFERASE 2-LIKE DOMAIN-CONTAINING PROTEIN"/>
    <property type="match status" value="1"/>
</dbReference>
<dbReference type="PANTHER" id="PTHR43685">
    <property type="entry name" value="GLYCOSYLTRANSFERASE"/>
    <property type="match status" value="1"/>
</dbReference>
<dbReference type="AlphaFoldDB" id="F4CR33"/>
<accession>F4CR33</accession>
<dbReference type="STRING" id="675635.Psed_1857"/>
<dbReference type="InterPro" id="IPR050834">
    <property type="entry name" value="Glycosyltransf_2"/>
</dbReference>
<keyword evidence="3" id="KW-1185">Reference proteome</keyword>
<dbReference type="RefSeq" id="WP_013674022.1">
    <property type="nucleotide sequence ID" value="NC_015312.1"/>
</dbReference>
<dbReference type="Pfam" id="PF00535">
    <property type="entry name" value="Glycos_transf_2"/>
    <property type="match status" value="1"/>
</dbReference>
<keyword evidence="2" id="KW-0808">Transferase</keyword>
<dbReference type="SUPFAM" id="SSF53448">
    <property type="entry name" value="Nucleotide-diphospho-sugar transferases"/>
    <property type="match status" value="1"/>
</dbReference>
<name>F4CR33_PSEUX</name>
<dbReference type="eggNOG" id="COG0463">
    <property type="taxonomic scope" value="Bacteria"/>
</dbReference>
<organism evidence="2 3">
    <name type="scientific">Pseudonocardia dioxanivorans (strain ATCC 55486 / DSM 44775 / JCM 13855 / CB1190)</name>
    <dbReference type="NCBI Taxonomy" id="675635"/>
    <lineage>
        <taxon>Bacteria</taxon>
        <taxon>Bacillati</taxon>
        <taxon>Actinomycetota</taxon>
        <taxon>Actinomycetes</taxon>
        <taxon>Pseudonocardiales</taxon>
        <taxon>Pseudonocardiaceae</taxon>
        <taxon>Pseudonocardia</taxon>
    </lineage>
</organism>
<reference evidence="2 3" key="1">
    <citation type="journal article" date="2011" name="J. Bacteriol.">
        <title>Genome sequence of the 1,4-dioxane-degrading Pseudonocardia dioxanivorans strain CB1190.</title>
        <authorList>
            <person name="Sales C.M."/>
            <person name="Mahendra S."/>
            <person name="Grostern A."/>
            <person name="Parales R.E."/>
            <person name="Goodwin L.A."/>
            <person name="Woyke T."/>
            <person name="Nolan M."/>
            <person name="Lapidus A."/>
            <person name="Chertkov O."/>
            <person name="Ovchinnikova G."/>
            <person name="Sczyrba A."/>
            <person name="Alvarez-Cohen L."/>
        </authorList>
    </citation>
    <scope>NUCLEOTIDE SEQUENCE [LARGE SCALE GENOMIC DNA]</scope>
    <source>
        <strain evidence="3">ATCC 55486 / DSM 44775 / JCM 13855 / CB1190</strain>
    </source>
</reference>
<dbReference type="GO" id="GO:0016740">
    <property type="term" value="F:transferase activity"/>
    <property type="evidence" value="ECO:0007669"/>
    <property type="project" value="UniProtKB-KW"/>
</dbReference>
<dbReference type="KEGG" id="pdx:Psed_1857"/>
<gene>
    <name evidence="2" type="ordered locus">Psed_1857</name>
</gene>